<accession>A0A2Z4IN28</accession>
<dbReference type="Gene3D" id="3.90.840.10">
    <property type="entry name" value="Thiol-activated cytolysin superfamily/Thiol-activated cytolysin, alpha-beta domain"/>
    <property type="match status" value="1"/>
</dbReference>
<dbReference type="OrthoDB" id="9819153at2"/>
<dbReference type="Proteomes" id="UP000248688">
    <property type="component" value="Chromosome"/>
</dbReference>
<evidence type="ECO:0000313" key="2">
    <source>
        <dbReference type="Proteomes" id="UP000248688"/>
    </source>
</evidence>
<keyword evidence="2" id="KW-1185">Reference proteome</keyword>
<proteinExistence type="predicted"/>
<dbReference type="RefSeq" id="WP_112785617.1">
    <property type="nucleotide sequence ID" value="NZ_CP030041.1"/>
</dbReference>
<evidence type="ECO:0000313" key="1">
    <source>
        <dbReference type="EMBL" id="AWW32244.1"/>
    </source>
</evidence>
<dbReference type="EMBL" id="CP030041">
    <property type="protein sequence ID" value="AWW32244.1"/>
    <property type="molecule type" value="Genomic_DNA"/>
</dbReference>
<dbReference type="InterPro" id="IPR036363">
    <property type="entry name" value="Thiol_cytolysin_ab_sf"/>
</dbReference>
<name>A0A2Z4IN28_9BACT</name>
<dbReference type="PROSITE" id="PS51257">
    <property type="entry name" value="PROKAR_LIPOPROTEIN"/>
    <property type="match status" value="1"/>
</dbReference>
<organism evidence="1 2">
    <name type="scientific">Echinicola strongylocentroti</name>
    <dbReference type="NCBI Taxonomy" id="1795355"/>
    <lineage>
        <taxon>Bacteria</taxon>
        <taxon>Pseudomonadati</taxon>
        <taxon>Bacteroidota</taxon>
        <taxon>Cytophagia</taxon>
        <taxon>Cytophagales</taxon>
        <taxon>Cyclobacteriaceae</taxon>
        <taxon>Echinicola</taxon>
    </lineage>
</organism>
<reference evidence="1 2" key="1">
    <citation type="submission" date="2018-06" db="EMBL/GenBank/DDBJ databases">
        <title>Echinicola strongylocentroti sp. nov., isolated from a sea urchin Strongylocentrotus intermedius.</title>
        <authorList>
            <person name="Bae S.S."/>
        </authorList>
    </citation>
    <scope>NUCLEOTIDE SEQUENCE [LARGE SCALE GENOMIC DNA]</scope>
    <source>
        <strain evidence="1 2">MEBiC08714</strain>
    </source>
</reference>
<gene>
    <name evidence="1" type="ORF">DN752_20030</name>
</gene>
<sequence length="332" mass="38358">MRNYFIVSIITLVLFSCHEEVEPIVNNEEEMAQEIIYETRDLSSEYNNIVAFDFPEISIYPGSILKLSSLKEGEAIEMSDFSKRKVPLIGDLFIKGISTVTEIIPSYNNFIEFHTSLVEGNRPIDNNFSTFYYNALPIYSNNHFKYIIDDYQGEIFDESLEQIDFDKKDLTSRGVLYARRYNYNYSLSNPEDGMYVEEDLQNDEFEYLDAALIGTVLYGRVDLILYESEHAHYLVHDIVGSAMNGEELSDEEDDILSEIKVICYSIRNEPGVRKFYEGNGDFGILKDFYLGKGEYLEDGDGTIIGFLMRDMKKHISINFDKEVTFEEPVALE</sequence>
<dbReference type="GO" id="GO:0015485">
    <property type="term" value="F:cholesterol binding"/>
    <property type="evidence" value="ECO:0007669"/>
    <property type="project" value="InterPro"/>
</dbReference>
<dbReference type="KEGG" id="est:DN752_20030"/>
<dbReference type="AlphaFoldDB" id="A0A2Z4IN28"/>
<protein>
    <submittedName>
        <fullName evidence="1">Uncharacterized protein</fullName>
    </submittedName>
</protein>